<protein>
    <recommendedName>
        <fullName evidence="6">Carboxylesterase type B domain-containing protein</fullName>
    </recommendedName>
</protein>
<dbReference type="PROSITE" id="PS00941">
    <property type="entry name" value="CARBOXYLESTERASE_B_2"/>
    <property type="match status" value="1"/>
</dbReference>
<dbReference type="Gene3D" id="3.40.50.1820">
    <property type="entry name" value="alpha/beta hydrolase"/>
    <property type="match status" value="1"/>
</dbReference>
<evidence type="ECO:0000313" key="7">
    <source>
        <dbReference type="EMBL" id="KAL1398913.1"/>
    </source>
</evidence>
<dbReference type="EMBL" id="JBEHCU010005719">
    <property type="protein sequence ID" value="KAL1398913.1"/>
    <property type="molecule type" value="Genomic_DNA"/>
</dbReference>
<sequence length="1050" mass="119591">MISLLVPNHFRNDVLLLPICGFERYNLNHTGQHEKLVILTLILLFFFISNAYETKIISLMTNKPRVGTFNTFQDILDTKTPVKADHQLALEFPFFRTLYQNGTQQDYIQLDGTSAYMTGGLFGQTLLLRKVNWDYESNQPRYKVMDERFAMVVGFYPLPAKSALKPHLEYVQAALWEAGILNLWYERNLDRMALDLDWQISQKGLKVFPETSRFPVYTYLGIPYAKPPLDELRFTPPVPSPGWNRTQYARDFRPICPQLENNSYDEVDGQSGSYRLRETSEDCLYLNIWMPETAVRYGGFPVLVMVTGEEMAFDWSVNRATGLDLASDGIIVVTVQYRSNVFGWLSLGTKYAPGNLGLLDQQLALVWIKDNIQKFGGDTNRITLLGHGTTGGPNVMTHMVSPKARGLFSKAIVMSGTIFSPYSRVNTDRSLSEKIVKILACNYEVGKNVLRCLQQKSVHDLLKAYEYVYQNGNYTMTLGPIVDDYLLPADRYVIDDPRSLFASRAFIMEDMPMVFGITSNEGAFMLNKWQDFARQGQDYLRRYVNSSLIPNVLEQYEFNGAGQHQIRETISWRFFDQIPESTAHLLNSVIKLTTETHYEIPFYKTLEVLTSTNEEQRSTAILEGYGEQQRQQSAGEPGNLYVYLFHHSNSMDMRGKINYFGGASHSSDLPFLMGPSLFQEIGRKRLSQSEDKLCKKIRALFSDFIKGGDPTPARKVDAWTPYSANLRYIKLISTRTDSVFHEDKHSLEHVFEDNLRLIEDKLLNSNQDQAESGNRQQENPYLLGRNNLDSQDQEGSRSSKSAVLVDNTRDSEYFHYLRKLDSFWYRFLPKLSAIMNATDQELLRNRRIDLAAEEEQELLRESSEASRYKHAFFSMLTLVCMLLAVLGVCVYVLKKSTNKSFTSIKRTEVSSSAADDDEFNITGISHHRIKTSSTLGTEHVVRKNPLYGNKYNQFSLPAASGTARIVEPTTGTLTSTSNKSVIGQQQQQQRSGSQLGTTRISTVTRPRTTGAVGGGSSGEFGENVNAILTDLDEEEREVRNWRYQLSNDHF</sequence>
<organism evidence="7 8">
    <name type="scientific">Culex pipiens pipiens</name>
    <name type="common">Northern house mosquito</name>
    <dbReference type="NCBI Taxonomy" id="38569"/>
    <lineage>
        <taxon>Eukaryota</taxon>
        <taxon>Metazoa</taxon>
        <taxon>Ecdysozoa</taxon>
        <taxon>Arthropoda</taxon>
        <taxon>Hexapoda</taxon>
        <taxon>Insecta</taxon>
        <taxon>Pterygota</taxon>
        <taxon>Neoptera</taxon>
        <taxon>Endopterygota</taxon>
        <taxon>Diptera</taxon>
        <taxon>Nematocera</taxon>
        <taxon>Culicoidea</taxon>
        <taxon>Culicidae</taxon>
        <taxon>Culicinae</taxon>
        <taxon>Culicini</taxon>
        <taxon>Culex</taxon>
        <taxon>Culex</taxon>
    </lineage>
</organism>
<evidence type="ECO:0000256" key="2">
    <source>
        <dbReference type="ARBA" id="ARBA00022729"/>
    </source>
</evidence>
<evidence type="ECO:0000256" key="5">
    <source>
        <dbReference type="SAM" id="Phobius"/>
    </source>
</evidence>
<dbReference type="InterPro" id="IPR019819">
    <property type="entry name" value="Carboxylesterase_B_CS"/>
</dbReference>
<feature type="region of interest" description="Disordered" evidence="4">
    <location>
        <begin position="767"/>
        <end position="802"/>
    </location>
</feature>
<reference evidence="7 8" key="1">
    <citation type="submission" date="2024-05" db="EMBL/GenBank/DDBJ databases">
        <title>Culex pipiens pipiens assembly and annotation.</title>
        <authorList>
            <person name="Alout H."/>
            <person name="Durand T."/>
        </authorList>
    </citation>
    <scope>NUCLEOTIDE SEQUENCE [LARGE SCALE GENOMIC DNA]</scope>
    <source>
        <strain evidence="7">HA-2024</strain>
        <tissue evidence="7">Whole body</tissue>
    </source>
</reference>
<evidence type="ECO:0000256" key="3">
    <source>
        <dbReference type="ARBA" id="ARBA00023180"/>
    </source>
</evidence>
<keyword evidence="2" id="KW-0732">Signal</keyword>
<keyword evidence="5" id="KW-0812">Transmembrane</keyword>
<dbReference type="InterPro" id="IPR051093">
    <property type="entry name" value="Neuroligin/BSAL"/>
</dbReference>
<proteinExistence type="inferred from homology"/>
<gene>
    <name evidence="7" type="ORF">pipiens_008596</name>
</gene>
<keyword evidence="3" id="KW-0325">Glycoprotein</keyword>
<feature type="region of interest" description="Disordered" evidence="4">
    <location>
        <begin position="970"/>
        <end position="1018"/>
    </location>
</feature>
<dbReference type="InterPro" id="IPR002018">
    <property type="entry name" value="CarbesteraseB"/>
</dbReference>
<dbReference type="Pfam" id="PF00135">
    <property type="entry name" value="COesterase"/>
    <property type="match status" value="1"/>
</dbReference>
<keyword evidence="5" id="KW-0472">Membrane</keyword>
<dbReference type="AlphaFoldDB" id="A0ABD1DGU4"/>
<keyword evidence="8" id="KW-1185">Reference proteome</keyword>
<feature type="transmembrane region" description="Helical" evidence="5">
    <location>
        <begin position="871"/>
        <end position="893"/>
    </location>
</feature>
<dbReference type="InterPro" id="IPR029058">
    <property type="entry name" value="AB_hydrolase_fold"/>
</dbReference>
<feature type="compositionally biased region" description="Polar residues" evidence="4">
    <location>
        <begin position="970"/>
        <end position="983"/>
    </location>
</feature>
<feature type="compositionally biased region" description="Polar residues" evidence="4">
    <location>
        <begin position="990"/>
        <end position="1007"/>
    </location>
</feature>
<dbReference type="Proteomes" id="UP001562425">
    <property type="component" value="Unassembled WGS sequence"/>
</dbReference>
<evidence type="ECO:0000256" key="1">
    <source>
        <dbReference type="ARBA" id="ARBA00005964"/>
    </source>
</evidence>
<comment type="caution">
    <text evidence="7">The sequence shown here is derived from an EMBL/GenBank/DDBJ whole genome shotgun (WGS) entry which is preliminary data.</text>
</comment>
<name>A0ABD1DGU4_CULPP</name>
<dbReference type="SUPFAM" id="SSF53474">
    <property type="entry name" value="alpha/beta-Hydrolases"/>
    <property type="match status" value="1"/>
</dbReference>
<dbReference type="PANTHER" id="PTHR43903">
    <property type="entry name" value="NEUROLIGIN"/>
    <property type="match status" value="1"/>
</dbReference>
<feature type="domain" description="Carboxylesterase type B" evidence="6">
    <location>
        <begin position="204"/>
        <end position="734"/>
    </location>
</feature>
<evidence type="ECO:0000313" key="8">
    <source>
        <dbReference type="Proteomes" id="UP001562425"/>
    </source>
</evidence>
<feature type="compositionally biased region" description="Polar residues" evidence="4">
    <location>
        <begin position="767"/>
        <end position="779"/>
    </location>
</feature>
<evidence type="ECO:0000256" key="4">
    <source>
        <dbReference type="SAM" id="MobiDB-lite"/>
    </source>
</evidence>
<keyword evidence="5" id="KW-1133">Transmembrane helix</keyword>
<evidence type="ECO:0000259" key="6">
    <source>
        <dbReference type="Pfam" id="PF00135"/>
    </source>
</evidence>
<comment type="similarity">
    <text evidence="1">Belongs to the type-B carboxylesterase/lipase family.</text>
</comment>
<accession>A0ABD1DGU4</accession>